<gene>
    <name evidence="4" type="ORF">P5673_012151</name>
</gene>
<accession>A0AAD9QPC0</accession>
<sequence>MLFCNPEKSVQRIRRDYQKAVLCPFLWCEDELQFKLENIFTRLQIVSKTRERSKLKENVSMADVFRPHAECENPRVVLVEGNPAMGKTTYCQKLAHDWSLSQISSDSWFPKVEILLLLKCRDMNVGIANIFDAIDDQLLPKDVERSEKENFLSFIRNYQSRTLLVLDGLDELKNEDLLLPLIQGKVLSDIYLLLTARPEMGAKVRRYCDSLLQIVGYTEDDVNNYIDQYFRNHSDPSLAKKLKDELAVNDELKELTSSPMNTALLCLLCEETNGIFPTKQTELYECLVSCAIRRYFAKKEVGLGEDDPSERCREQLNQLGKMAFEALLKNRLYFSKEEMNSKDILQLCFVTREPSRSKMKPTECYAFTHKTFQEYFAALYLANQVLTDNKEGELLLLRLSPLDNWQVWEFLFQLVAKKDGERALFLVSCLGGSMSRHEITEENNDISKTTHFEYFRDFLWDMRMFRARDSPYSDIVINTLSVIADCKDEILNDCQRKMLLKLAECIPLNNLGPFLKTPRSILAVSEYLRGSRTLRRLLLFAIDEDYSKLGFKALAQALHTNCVLTHLDLSCSILGDEIAVALSEALEINNTLILLNLTGKLEAERPIGPSGASALARALTKNSTLKTLVLGMNSIKDLGAQAFADALETNSTLTQLDLCRNDIGDLGIEAIFKALQSNHVMTHLVLGGNTIGDSGGEALAGALQSPATQLSYLDLARCEVSFVDAEALVAALQTNRSLIYLSLAYLRVSDLGRVLAKVLQSNRTLTHLDNTNFIGNTGAIQMAETLLDENNTLAYLDLRYNIISVEGKAKLKLVNHQRCVIYLEPQWPDD</sequence>
<dbReference type="AlphaFoldDB" id="A0AAD9QPC0"/>
<dbReference type="InterPro" id="IPR007111">
    <property type="entry name" value="NACHT_NTPase"/>
</dbReference>
<dbReference type="Gene3D" id="3.40.50.300">
    <property type="entry name" value="P-loop containing nucleotide triphosphate hydrolases"/>
    <property type="match status" value="1"/>
</dbReference>
<evidence type="ECO:0000313" key="5">
    <source>
        <dbReference type="Proteomes" id="UP001249851"/>
    </source>
</evidence>
<dbReference type="Pfam" id="PF05729">
    <property type="entry name" value="NACHT"/>
    <property type="match status" value="1"/>
</dbReference>
<reference evidence="4" key="1">
    <citation type="journal article" date="2023" name="G3 (Bethesda)">
        <title>Whole genome assembly and annotation of the endangered Caribbean coral Acropora cervicornis.</title>
        <authorList>
            <person name="Selwyn J.D."/>
            <person name="Vollmer S.V."/>
        </authorList>
    </citation>
    <scope>NUCLEOTIDE SEQUENCE</scope>
    <source>
        <strain evidence="4">K2</strain>
    </source>
</reference>
<dbReference type="SMART" id="SM00368">
    <property type="entry name" value="LRR_RI"/>
    <property type="match status" value="8"/>
</dbReference>
<evidence type="ECO:0000313" key="4">
    <source>
        <dbReference type="EMBL" id="KAK2564670.1"/>
    </source>
</evidence>
<keyword evidence="1" id="KW-0547">Nucleotide-binding</keyword>
<dbReference type="GO" id="GO:0005524">
    <property type="term" value="F:ATP binding"/>
    <property type="evidence" value="ECO:0007669"/>
    <property type="project" value="UniProtKB-KW"/>
</dbReference>
<dbReference type="PANTHER" id="PTHR46844:SF1">
    <property type="entry name" value="SLR5058 PROTEIN"/>
    <property type="match status" value="1"/>
</dbReference>
<reference evidence="4" key="2">
    <citation type="journal article" date="2023" name="Science">
        <title>Genomic signatures of disease resistance in endangered staghorn corals.</title>
        <authorList>
            <person name="Vollmer S.V."/>
            <person name="Selwyn J.D."/>
            <person name="Despard B.A."/>
            <person name="Roesel C.L."/>
        </authorList>
    </citation>
    <scope>NUCLEOTIDE SEQUENCE</scope>
    <source>
        <strain evidence="4">K2</strain>
    </source>
</reference>
<dbReference type="PROSITE" id="PS50837">
    <property type="entry name" value="NACHT"/>
    <property type="match status" value="1"/>
</dbReference>
<protein>
    <submittedName>
        <fullName evidence="4">Nucleotide-binding oligomerization domain-containing protein 2</fullName>
    </submittedName>
</protein>
<dbReference type="Pfam" id="PF13516">
    <property type="entry name" value="LRR_6"/>
    <property type="match status" value="4"/>
</dbReference>
<dbReference type="InterPro" id="IPR001611">
    <property type="entry name" value="Leu-rich_rpt"/>
</dbReference>
<dbReference type="PANTHER" id="PTHR46844">
    <property type="entry name" value="SLR5058 PROTEIN"/>
    <property type="match status" value="1"/>
</dbReference>
<feature type="domain" description="NACHT" evidence="3">
    <location>
        <begin position="75"/>
        <end position="198"/>
    </location>
</feature>
<dbReference type="Gene3D" id="3.80.10.10">
    <property type="entry name" value="Ribonuclease Inhibitor"/>
    <property type="match status" value="3"/>
</dbReference>
<evidence type="ECO:0000256" key="1">
    <source>
        <dbReference type="ARBA" id="ARBA00022741"/>
    </source>
</evidence>
<evidence type="ECO:0000259" key="3">
    <source>
        <dbReference type="PROSITE" id="PS50837"/>
    </source>
</evidence>
<dbReference type="InterPro" id="IPR027417">
    <property type="entry name" value="P-loop_NTPase"/>
</dbReference>
<name>A0AAD9QPC0_ACRCE</name>
<dbReference type="SUPFAM" id="SSF52540">
    <property type="entry name" value="P-loop containing nucleoside triphosphate hydrolases"/>
    <property type="match status" value="1"/>
</dbReference>
<dbReference type="SUPFAM" id="SSF52047">
    <property type="entry name" value="RNI-like"/>
    <property type="match status" value="1"/>
</dbReference>
<keyword evidence="2" id="KW-0067">ATP-binding</keyword>
<organism evidence="4 5">
    <name type="scientific">Acropora cervicornis</name>
    <name type="common">Staghorn coral</name>
    <dbReference type="NCBI Taxonomy" id="6130"/>
    <lineage>
        <taxon>Eukaryota</taxon>
        <taxon>Metazoa</taxon>
        <taxon>Cnidaria</taxon>
        <taxon>Anthozoa</taxon>
        <taxon>Hexacorallia</taxon>
        <taxon>Scleractinia</taxon>
        <taxon>Astrocoeniina</taxon>
        <taxon>Acroporidae</taxon>
        <taxon>Acropora</taxon>
    </lineage>
</organism>
<evidence type="ECO:0000256" key="2">
    <source>
        <dbReference type="ARBA" id="ARBA00022840"/>
    </source>
</evidence>
<keyword evidence="5" id="KW-1185">Reference proteome</keyword>
<comment type="caution">
    <text evidence="4">The sequence shown here is derived from an EMBL/GenBank/DDBJ whole genome shotgun (WGS) entry which is preliminary data.</text>
</comment>
<dbReference type="Proteomes" id="UP001249851">
    <property type="component" value="Unassembled WGS sequence"/>
</dbReference>
<dbReference type="InterPro" id="IPR032675">
    <property type="entry name" value="LRR_dom_sf"/>
</dbReference>
<proteinExistence type="predicted"/>
<dbReference type="EMBL" id="JARQWQ010000022">
    <property type="protein sequence ID" value="KAK2564670.1"/>
    <property type="molecule type" value="Genomic_DNA"/>
</dbReference>